<dbReference type="SMART" id="SM00421">
    <property type="entry name" value="HTH_LUXR"/>
    <property type="match status" value="1"/>
</dbReference>
<dbReference type="PROSITE" id="PS51819">
    <property type="entry name" value="VOC"/>
    <property type="match status" value="1"/>
</dbReference>
<reference evidence="6" key="2">
    <citation type="submission" date="2022-09" db="EMBL/GenBank/DDBJ databases">
        <title>Biosynthetic gene clusters of Dactylosporangioum fulvum.</title>
        <authorList>
            <person name="Caradec T."/>
        </authorList>
    </citation>
    <scope>NUCLEOTIDE SEQUENCE</scope>
    <source>
        <strain evidence="6">NRRL B-16292</strain>
    </source>
</reference>
<dbReference type="Pfam" id="PF00196">
    <property type="entry name" value="GerE"/>
    <property type="match status" value="1"/>
</dbReference>
<accession>A0ABY5WA85</accession>
<dbReference type="CDD" id="cd06170">
    <property type="entry name" value="LuxR_C_like"/>
    <property type="match status" value="1"/>
</dbReference>
<dbReference type="Proteomes" id="UP001059617">
    <property type="component" value="Chromosome"/>
</dbReference>
<evidence type="ECO:0000256" key="2">
    <source>
        <dbReference type="ARBA" id="ARBA00023125"/>
    </source>
</evidence>
<dbReference type="InterPro" id="IPR037523">
    <property type="entry name" value="VOC_core"/>
</dbReference>
<dbReference type="EMBL" id="CP073720">
    <property type="protein sequence ID" value="UWP86300.1"/>
    <property type="molecule type" value="Genomic_DNA"/>
</dbReference>
<dbReference type="InterPro" id="IPR016032">
    <property type="entry name" value="Sig_transdc_resp-reg_C-effctor"/>
</dbReference>
<dbReference type="SUPFAM" id="SSF54593">
    <property type="entry name" value="Glyoxalase/Bleomycin resistance protein/Dihydroxybiphenyl dioxygenase"/>
    <property type="match status" value="1"/>
</dbReference>
<dbReference type="Pfam" id="PF00903">
    <property type="entry name" value="Glyoxalase"/>
    <property type="match status" value="1"/>
</dbReference>
<gene>
    <name evidence="6" type="ORF">Dfulv_19495</name>
</gene>
<dbReference type="InterPro" id="IPR000792">
    <property type="entry name" value="Tscrpt_reg_LuxR_C"/>
</dbReference>
<dbReference type="Gene3D" id="1.10.10.10">
    <property type="entry name" value="Winged helix-like DNA-binding domain superfamily/Winged helix DNA-binding domain"/>
    <property type="match status" value="1"/>
</dbReference>
<protein>
    <submittedName>
        <fullName evidence="6">LuxR C-terminal-related transcriptional regulator</fullName>
    </submittedName>
</protein>
<dbReference type="CDD" id="cd06587">
    <property type="entry name" value="VOC"/>
    <property type="match status" value="1"/>
</dbReference>
<dbReference type="Gene3D" id="3.10.180.10">
    <property type="entry name" value="2,3-Dihydroxybiphenyl 1,2-Dioxygenase, domain 1"/>
    <property type="match status" value="1"/>
</dbReference>
<organism evidence="6 7">
    <name type="scientific">Dactylosporangium fulvum</name>
    <dbReference type="NCBI Taxonomy" id="53359"/>
    <lineage>
        <taxon>Bacteria</taxon>
        <taxon>Bacillati</taxon>
        <taxon>Actinomycetota</taxon>
        <taxon>Actinomycetes</taxon>
        <taxon>Micromonosporales</taxon>
        <taxon>Micromonosporaceae</taxon>
        <taxon>Dactylosporangium</taxon>
    </lineage>
</organism>
<evidence type="ECO:0000256" key="3">
    <source>
        <dbReference type="ARBA" id="ARBA00023163"/>
    </source>
</evidence>
<dbReference type="PROSITE" id="PS50043">
    <property type="entry name" value="HTH_LUXR_2"/>
    <property type="match status" value="1"/>
</dbReference>
<keyword evidence="1" id="KW-0805">Transcription regulation</keyword>
<dbReference type="RefSeq" id="WP_259865437.1">
    <property type="nucleotide sequence ID" value="NZ_BAAAST010000126.1"/>
</dbReference>
<keyword evidence="3" id="KW-0804">Transcription</keyword>
<feature type="domain" description="VOC" evidence="5">
    <location>
        <begin position="106"/>
        <end position="221"/>
    </location>
</feature>
<evidence type="ECO:0000256" key="1">
    <source>
        <dbReference type="ARBA" id="ARBA00023015"/>
    </source>
</evidence>
<reference evidence="6" key="1">
    <citation type="submission" date="2021-04" db="EMBL/GenBank/DDBJ databases">
        <authorList>
            <person name="Hartkoorn R.C."/>
            <person name="Beaudoing E."/>
            <person name="Hot D."/>
        </authorList>
    </citation>
    <scope>NUCLEOTIDE SEQUENCE</scope>
    <source>
        <strain evidence="6">NRRL B-16292</strain>
    </source>
</reference>
<dbReference type="PANTHER" id="PTHR44688:SF16">
    <property type="entry name" value="DNA-BINDING TRANSCRIPTIONAL ACTIVATOR DEVR_DOSR"/>
    <property type="match status" value="1"/>
</dbReference>
<dbReference type="InterPro" id="IPR004360">
    <property type="entry name" value="Glyas_Fos-R_dOase_dom"/>
</dbReference>
<keyword evidence="2" id="KW-0238">DNA-binding</keyword>
<dbReference type="PRINTS" id="PR00038">
    <property type="entry name" value="HTHLUXR"/>
</dbReference>
<feature type="domain" description="HTH luxR-type" evidence="4">
    <location>
        <begin position="10"/>
        <end position="75"/>
    </location>
</feature>
<evidence type="ECO:0000313" key="7">
    <source>
        <dbReference type="Proteomes" id="UP001059617"/>
    </source>
</evidence>
<proteinExistence type="predicted"/>
<sequence>MSSRPGRRGRPRYPDVLTPAEWQVVDAVRHGMPNRQIARRRGVSLDAVKFHVANALAKLGLASRAELRHWPGVPARSALRGPAGSASAGRGASTVETVETELRLGPIGQIARHVSDIPRAVAWYGGVLGLPHLYTFGDLAFFDCGGTRLFLSPAENGAPPADQPVVYFRVPDIHEAHERLTARGVRFEGAPHMIFRHDSGTEEWMAFFADPDGALLAVMAQVPGAG</sequence>
<evidence type="ECO:0000259" key="5">
    <source>
        <dbReference type="PROSITE" id="PS51819"/>
    </source>
</evidence>
<dbReference type="InterPro" id="IPR029068">
    <property type="entry name" value="Glyas_Bleomycin-R_OHBP_Dase"/>
</dbReference>
<keyword evidence="7" id="KW-1185">Reference proteome</keyword>
<evidence type="ECO:0000313" key="6">
    <source>
        <dbReference type="EMBL" id="UWP86300.1"/>
    </source>
</evidence>
<dbReference type="InterPro" id="IPR036388">
    <property type="entry name" value="WH-like_DNA-bd_sf"/>
</dbReference>
<dbReference type="PANTHER" id="PTHR44688">
    <property type="entry name" value="DNA-BINDING TRANSCRIPTIONAL ACTIVATOR DEVR_DOSR"/>
    <property type="match status" value="1"/>
</dbReference>
<dbReference type="SUPFAM" id="SSF46894">
    <property type="entry name" value="C-terminal effector domain of the bipartite response regulators"/>
    <property type="match status" value="1"/>
</dbReference>
<name>A0ABY5WA85_9ACTN</name>
<evidence type="ECO:0000259" key="4">
    <source>
        <dbReference type="PROSITE" id="PS50043"/>
    </source>
</evidence>